<dbReference type="SUPFAM" id="SSF58104">
    <property type="entry name" value="Methyl-accepting chemotaxis protein (MCP) signaling domain"/>
    <property type="match status" value="1"/>
</dbReference>
<dbReference type="CDD" id="cd06225">
    <property type="entry name" value="HAMP"/>
    <property type="match status" value="1"/>
</dbReference>
<feature type="transmembrane region" description="Helical" evidence="5">
    <location>
        <begin position="345"/>
        <end position="364"/>
    </location>
</feature>
<organism evidence="8 9">
    <name type="scientific">Marinobacterium halophilum</name>
    <dbReference type="NCBI Taxonomy" id="267374"/>
    <lineage>
        <taxon>Bacteria</taxon>
        <taxon>Pseudomonadati</taxon>
        <taxon>Pseudomonadota</taxon>
        <taxon>Gammaproteobacteria</taxon>
        <taxon>Oceanospirillales</taxon>
        <taxon>Oceanospirillaceae</taxon>
        <taxon>Marinobacterium</taxon>
    </lineage>
</organism>
<dbReference type="Gene3D" id="1.10.287.950">
    <property type="entry name" value="Methyl-accepting chemotaxis protein"/>
    <property type="match status" value="1"/>
</dbReference>
<dbReference type="OrthoDB" id="2489132at2"/>
<keyword evidence="2 4" id="KW-0807">Transducer</keyword>
<dbReference type="PANTHER" id="PTHR32089">
    <property type="entry name" value="METHYL-ACCEPTING CHEMOTAXIS PROTEIN MCPB"/>
    <property type="match status" value="1"/>
</dbReference>
<sequence>MTNLSIRFKLLAGSACAILLSLGVVIYLALSSYQTSIDTAVEDTTDIIQRSVKEQLHLTADQIEVDIRQRLQSGFDSVLALATFMGSTANTDQMISRQSARDLVRAQLESNNNVNSMYAQFEPNGYDMFDSLFKGDLQHSSNEGTLDLYWVREGSDITFYPTEDPSSKYDTTLNANGTRKSEWYLCPRDTKRNCMLEPYLYEISAGNSILMTSLTVPIMHAGRFIGVAGTDVNLPALQQLAEELSRTLYKGEAGITLLSTNNQIIASSRYPGSAGQPVSTAAPRLLKELKAQSDTSDNILFEQPMEIADARWRIVVEVPRSVAFAELNELEASMQSNRESTTRNLLMIASGILLVTLVAVNLFISSITKPLAQLGQRMQALGGAEGDLTHELEPSNHAELNAVADGFNSFARKIRALIQELIVLSGQLQQSATNLATTAQQTRASTEDQQKQLQGVAAATNEMTSTATEVANLAGQTAQDVHSADTEIGDTRKTLRATVDEIDSMSSALNDASDSIGSVAKRSDEIYSIIETIRGIAEQTNLLALNAAIEAARAGDQGRGFAVVADEVRGLASRTQDATGEIDNLISALKRDVDGSVEQMQQCRSRASQTVEESRNSYERLEGVSNRITSISENTTQVATAAEEQSMVNEEINRNITSIGDAADTLAEAATQVTLLGQEVSDSAARLDQQLGRFKV</sequence>
<keyword evidence="5" id="KW-1133">Transmembrane helix</keyword>
<keyword evidence="5" id="KW-0812">Transmembrane</keyword>
<comment type="similarity">
    <text evidence="3">Belongs to the methyl-accepting chemotaxis (MCP) protein family.</text>
</comment>
<evidence type="ECO:0000259" key="6">
    <source>
        <dbReference type="PROSITE" id="PS50111"/>
    </source>
</evidence>
<dbReference type="SMART" id="SM00283">
    <property type="entry name" value="MA"/>
    <property type="match status" value="1"/>
</dbReference>
<evidence type="ECO:0000256" key="1">
    <source>
        <dbReference type="ARBA" id="ARBA00004370"/>
    </source>
</evidence>
<dbReference type="GO" id="GO:0007165">
    <property type="term" value="P:signal transduction"/>
    <property type="evidence" value="ECO:0007669"/>
    <property type="project" value="UniProtKB-KW"/>
</dbReference>
<dbReference type="Gene3D" id="3.30.450.20">
    <property type="entry name" value="PAS domain"/>
    <property type="match status" value="1"/>
</dbReference>
<dbReference type="GO" id="GO:0016020">
    <property type="term" value="C:membrane"/>
    <property type="evidence" value="ECO:0007669"/>
    <property type="project" value="UniProtKB-SubCell"/>
</dbReference>
<dbReference type="AlphaFoldDB" id="A0A2P8F4Z2"/>
<dbReference type="InterPro" id="IPR004089">
    <property type="entry name" value="MCPsignal_dom"/>
</dbReference>
<feature type="domain" description="Methyl-accepting transducer" evidence="6">
    <location>
        <begin position="424"/>
        <end position="660"/>
    </location>
</feature>
<name>A0A2P8F4Z2_9GAMM</name>
<dbReference type="Pfam" id="PF22673">
    <property type="entry name" value="MCP-like_PDC_1"/>
    <property type="match status" value="1"/>
</dbReference>
<comment type="caution">
    <text evidence="8">The sequence shown here is derived from an EMBL/GenBank/DDBJ whole genome shotgun (WGS) entry which is preliminary data.</text>
</comment>
<evidence type="ECO:0000256" key="5">
    <source>
        <dbReference type="SAM" id="Phobius"/>
    </source>
</evidence>
<dbReference type="RefSeq" id="WP_106590224.1">
    <property type="nucleotide sequence ID" value="NZ_PYGI01000001.1"/>
</dbReference>
<proteinExistence type="inferred from homology"/>
<evidence type="ECO:0000313" key="8">
    <source>
        <dbReference type="EMBL" id="PSL16788.1"/>
    </source>
</evidence>
<dbReference type="Pfam" id="PF00672">
    <property type="entry name" value="HAMP"/>
    <property type="match status" value="1"/>
</dbReference>
<evidence type="ECO:0000256" key="4">
    <source>
        <dbReference type="PROSITE-ProRule" id="PRU00284"/>
    </source>
</evidence>
<dbReference type="PANTHER" id="PTHR32089:SF117">
    <property type="entry name" value="METHYL ACCEPTING SENSORY TRANSDUCER WITH CACHE_1 SMALL MOLECULE BINDING DOMAIN"/>
    <property type="match status" value="1"/>
</dbReference>
<dbReference type="FunFam" id="1.10.287.950:FF:000001">
    <property type="entry name" value="Methyl-accepting chemotaxis sensory transducer"/>
    <property type="match status" value="1"/>
</dbReference>
<dbReference type="CDD" id="cd12913">
    <property type="entry name" value="PDC1_MCP_like"/>
    <property type="match status" value="1"/>
</dbReference>
<dbReference type="InterPro" id="IPR003660">
    <property type="entry name" value="HAMP_dom"/>
</dbReference>
<protein>
    <submittedName>
        <fullName evidence="8">Methyl-accepting chemotaxis protein</fullName>
    </submittedName>
</protein>
<dbReference type="Pfam" id="PF00015">
    <property type="entry name" value="MCPsignal"/>
    <property type="match status" value="1"/>
</dbReference>
<dbReference type="SMART" id="SM00304">
    <property type="entry name" value="HAMP"/>
    <property type="match status" value="2"/>
</dbReference>
<evidence type="ECO:0000256" key="2">
    <source>
        <dbReference type="ARBA" id="ARBA00023224"/>
    </source>
</evidence>
<accession>A0A2P8F4Z2</accession>
<evidence type="ECO:0000259" key="7">
    <source>
        <dbReference type="PROSITE" id="PS50885"/>
    </source>
</evidence>
<dbReference type="CDD" id="cd11386">
    <property type="entry name" value="MCP_signal"/>
    <property type="match status" value="1"/>
</dbReference>
<comment type="subcellular location">
    <subcellularLocation>
        <location evidence="1">Membrane</location>
    </subcellularLocation>
</comment>
<reference evidence="8 9" key="1">
    <citation type="submission" date="2018-03" db="EMBL/GenBank/DDBJ databases">
        <title>Genomic Encyclopedia of Archaeal and Bacterial Type Strains, Phase II (KMG-II): from individual species to whole genera.</title>
        <authorList>
            <person name="Goeker M."/>
        </authorList>
    </citation>
    <scope>NUCLEOTIDE SEQUENCE [LARGE SCALE GENOMIC DNA]</scope>
    <source>
        <strain evidence="8 9">DSM 17586</strain>
    </source>
</reference>
<dbReference type="EMBL" id="PYGI01000001">
    <property type="protein sequence ID" value="PSL16788.1"/>
    <property type="molecule type" value="Genomic_DNA"/>
</dbReference>
<dbReference type="PROSITE" id="PS50885">
    <property type="entry name" value="HAMP"/>
    <property type="match status" value="1"/>
</dbReference>
<evidence type="ECO:0000313" key="9">
    <source>
        <dbReference type="Proteomes" id="UP000242133"/>
    </source>
</evidence>
<dbReference type="Proteomes" id="UP000242133">
    <property type="component" value="Unassembled WGS sequence"/>
</dbReference>
<gene>
    <name evidence="8" type="ORF">CLV44_101188</name>
</gene>
<feature type="domain" description="HAMP" evidence="7">
    <location>
        <begin position="365"/>
        <end position="419"/>
    </location>
</feature>
<dbReference type="PROSITE" id="PS50111">
    <property type="entry name" value="CHEMOTAXIS_TRANSDUC_2"/>
    <property type="match status" value="1"/>
</dbReference>
<keyword evidence="5" id="KW-0472">Membrane</keyword>
<evidence type="ECO:0000256" key="3">
    <source>
        <dbReference type="ARBA" id="ARBA00029447"/>
    </source>
</evidence>
<keyword evidence="9" id="KW-1185">Reference proteome</keyword>
<dbReference type="GO" id="GO:0006935">
    <property type="term" value="P:chemotaxis"/>
    <property type="evidence" value="ECO:0007669"/>
    <property type="project" value="UniProtKB-ARBA"/>
</dbReference>